<dbReference type="GeneID" id="17042238"/>
<evidence type="ECO:0000313" key="3">
    <source>
        <dbReference type="EMBL" id="EIE24240.1"/>
    </source>
</evidence>
<keyword evidence="4" id="KW-1185">Reference proteome</keyword>
<dbReference type="RefSeq" id="XP_005648784.1">
    <property type="nucleotide sequence ID" value="XM_005648727.1"/>
</dbReference>
<dbReference type="eggNOG" id="KOG1378">
    <property type="taxonomic scope" value="Eukaryota"/>
</dbReference>
<dbReference type="InterPro" id="IPR039331">
    <property type="entry name" value="PAPs-like"/>
</dbReference>
<sequence length="170" mass="19300">MTVAGNHEIERDSSGKAFQSWSARYPNPHQQSNSSSNQYYSFDYAGDYNTYNSHYKEVECFQQQIEDVLHKYGVNFAFFGHVHAYERTNPLLRYMNDPCGTVHITIGDGGNIEGMEPSFGHGILELKSPYEATFQWFRNQDNLPVVADNVTVVRDLRCPNQGAPVKQPGV</sequence>
<dbReference type="EMBL" id="AGSI01000006">
    <property type="protein sequence ID" value="EIE24240.1"/>
    <property type="molecule type" value="Genomic_DNA"/>
</dbReference>
<accession>I0Z0S1</accession>
<dbReference type="KEGG" id="csl:COCSUDRAFT_36336"/>
<dbReference type="OrthoDB" id="407721at2759"/>
<dbReference type="SUPFAM" id="SSF56300">
    <property type="entry name" value="Metallo-dependent phosphatases"/>
    <property type="match status" value="1"/>
</dbReference>
<gene>
    <name evidence="3" type="ORF">COCSUDRAFT_36336</name>
</gene>
<dbReference type="PANTHER" id="PTHR22953:SF153">
    <property type="entry name" value="PURPLE ACID PHOSPHATASE"/>
    <property type="match status" value="1"/>
</dbReference>
<dbReference type="Gene3D" id="3.60.21.10">
    <property type="match status" value="2"/>
</dbReference>
<keyword evidence="1" id="KW-0732">Signal</keyword>
<feature type="domain" description="Purple acid phosphatase C-terminal" evidence="2">
    <location>
        <begin position="100"/>
        <end position="145"/>
    </location>
</feature>
<evidence type="ECO:0000259" key="2">
    <source>
        <dbReference type="Pfam" id="PF14008"/>
    </source>
</evidence>
<dbReference type="Proteomes" id="UP000007264">
    <property type="component" value="Unassembled WGS sequence"/>
</dbReference>
<dbReference type="AlphaFoldDB" id="I0Z0S1"/>
<dbReference type="Pfam" id="PF14008">
    <property type="entry name" value="Metallophos_C"/>
    <property type="match status" value="1"/>
</dbReference>
<name>I0Z0S1_COCSC</name>
<proteinExistence type="predicted"/>
<evidence type="ECO:0000256" key="1">
    <source>
        <dbReference type="ARBA" id="ARBA00022729"/>
    </source>
</evidence>
<reference evidence="3 4" key="1">
    <citation type="journal article" date="2012" name="Genome Biol.">
        <title>The genome of the polar eukaryotic microalga coccomyxa subellipsoidea reveals traits of cold adaptation.</title>
        <authorList>
            <person name="Blanc G."/>
            <person name="Agarkova I."/>
            <person name="Grimwood J."/>
            <person name="Kuo A."/>
            <person name="Brueggeman A."/>
            <person name="Dunigan D."/>
            <person name="Gurnon J."/>
            <person name="Ladunga I."/>
            <person name="Lindquist E."/>
            <person name="Lucas S."/>
            <person name="Pangilinan J."/>
            <person name="Proschold T."/>
            <person name="Salamov A."/>
            <person name="Schmutz J."/>
            <person name="Weeks D."/>
            <person name="Yamada T."/>
            <person name="Claverie J.M."/>
            <person name="Grigoriev I."/>
            <person name="Van Etten J."/>
            <person name="Lomsadze A."/>
            <person name="Borodovsky M."/>
        </authorList>
    </citation>
    <scope>NUCLEOTIDE SEQUENCE [LARGE SCALE GENOMIC DNA]</scope>
    <source>
        <strain evidence="3 4">C-169</strain>
    </source>
</reference>
<organism evidence="3 4">
    <name type="scientific">Coccomyxa subellipsoidea (strain C-169)</name>
    <name type="common">Green microalga</name>
    <dbReference type="NCBI Taxonomy" id="574566"/>
    <lineage>
        <taxon>Eukaryota</taxon>
        <taxon>Viridiplantae</taxon>
        <taxon>Chlorophyta</taxon>
        <taxon>core chlorophytes</taxon>
        <taxon>Trebouxiophyceae</taxon>
        <taxon>Trebouxiophyceae incertae sedis</taxon>
        <taxon>Coccomyxaceae</taxon>
        <taxon>Coccomyxa</taxon>
        <taxon>Coccomyxa subellipsoidea</taxon>
    </lineage>
</organism>
<dbReference type="GO" id="GO:0003993">
    <property type="term" value="F:acid phosphatase activity"/>
    <property type="evidence" value="ECO:0007669"/>
    <property type="project" value="InterPro"/>
</dbReference>
<dbReference type="InterPro" id="IPR025733">
    <property type="entry name" value="PAPs_C"/>
</dbReference>
<dbReference type="PANTHER" id="PTHR22953">
    <property type="entry name" value="ACID PHOSPHATASE RELATED"/>
    <property type="match status" value="1"/>
</dbReference>
<evidence type="ECO:0000313" key="4">
    <source>
        <dbReference type="Proteomes" id="UP000007264"/>
    </source>
</evidence>
<protein>
    <submittedName>
        <fullName evidence="3">Metallo-dependent phosphatase</fullName>
    </submittedName>
</protein>
<dbReference type="InterPro" id="IPR029052">
    <property type="entry name" value="Metallo-depent_PP-like"/>
</dbReference>
<comment type="caution">
    <text evidence="3">The sequence shown here is derived from an EMBL/GenBank/DDBJ whole genome shotgun (WGS) entry which is preliminary data.</text>
</comment>